<proteinExistence type="predicted"/>
<dbReference type="Proteomes" id="UP000317568">
    <property type="component" value="Genome"/>
</dbReference>
<accession>A0A1S7DMA6</accession>
<dbReference type="Proteomes" id="UP000320816">
    <property type="component" value="Segment"/>
</dbReference>
<dbReference type="Proteomes" id="UP000315637">
    <property type="component" value="Segment"/>
</dbReference>
<dbReference type="Proteomes" id="UP000317891">
    <property type="component" value="Segment"/>
</dbReference>
<dbReference type="InterPro" id="IPR006956">
    <property type="entry name" value="Poxvirus_L5"/>
</dbReference>
<evidence type="ECO:0000313" key="3">
    <source>
        <dbReference type="EMBL" id="AQY16647.1"/>
    </source>
</evidence>
<evidence type="ECO:0000256" key="1">
    <source>
        <dbReference type="SAM" id="MobiDB-lite"/>
    </source>
</evidence>
<dbReference type="EMBL" id="KY040274">
    <property type="protein sequence ID" value="AQY16647.1"/>
    <property type="molecule type" value="Genomic_DNA"/>
</dbReference>
<keyword evidence="2" id="KW-0472">Membrane</keyword>
<sequence>MSSAARQQQRSSVRLQPVFIEPRFEHAFLCGARYLWIVFFEALVALLLLRWFLGSELRAALSRRPRAPEDPLSQMVAGKRLACAGEQLMILGLRSGPQAALNLDGSEVRLPNCEAFLRGAGRADTDGAGEDTGTDAGAGADVGALLG</sequence>
<gene>
    <name evidence="3" type="primary">MC074R</name>
</gene>
<reference evidence="3" key="1">
    <citation type="journal article" date="2017" name="J. Gen. Virol.">
        <title>Recombination events and variability among full-length genomes of co-circulating molluscum contagiosum virus subtypes 1 and 2.</title>
        <authorList>
            <person name="Lopez-Bueno A."/>
            <person name="Parras-Molto M."/>
            <person name="Lopez-Barrantes O."/>
            <person name="Belda S."/>
            <person name="Alejo A."/>
        </authorList>
    </citation>
    <scope>NUCLEOTIDE SEQUENCE</scope>
    <source>
        <strain evidence="3">Madrid 2016_1</strain>
    </source>
</reference>
<organismHost>
    <name type="scientific">Homo sapiens</name>
    <name type="common">Human</name>
    <dbReference type="NCBI Taxonomy" id="9606"/>
</organismHost>
<dbReference type="EMBL" id="MH320549">
    <property type="protein sequence ID" value="AYO87879.1"/>
    <property type="molecule type" value="Genomic_DNA"/>
</dbReference>
<dbReference type="Pfam" id="PF04872">
    <property type="entry name" value="Pox_L5"/>
    <property type="match status" value="1"/>
</dbReference>
<evidence type="ECO:0000256" key="2">
    <source>
        <dbReference type="SAM" id="Phobius"/>
    </source>
</evidence>
<organism evidence="3">
    <name type="scientific">Molluscum contagiosum virus subtype 2</name>
    <name type="common">MOCV</name>
    <name type="synonym">MCVII</name>
    <dbReference type="NCBI Taxonomy" id="10281"/>
    <lineage>
        <taxon>Viruses</taxon>
        <taxon>Varidnaviria</taxon>
        <taxon>Bamfordvirae</taxon>
        <taxon>Nucleocytoviricota</taxon>
        <taxon>Pokkesviricetes</taxon>
        <taxon>Chitovirales</taxon>
        <taxon>Poxviridae</taxon>
        <taxon>Chordopoxvirinae</taxon>
        <taxon>Molluscipoxvirus</taxon>
        <taxon>Molluscipoxvirus molluscum</taxon>
        <taxon>Molluscum contagiosum virus</taxon>
    </lineage>
</organism>
<feature type="region of interest" description="Disordered" evidence="1">
    <location>
        <begin position="124"/>
        <end position="147"/>
    </location>
</feature>
<dbReference type="EMBL" id="MH320550">
    <property type="protein sequence ID" value="AYO88049.1"/>
    <property type="molecule type" value="Genomic_DNA"/>
</dbReference>
<protein>
    <submittedName>
        <fullName evidence="3">MC074</fullName>
    </submittedName>
</protein>
<dbReference type="Proteomes" id="UP000320664">
    <property type="component" value="Segment"/>
</dbReference>
<feature type="compositionally biased region" description="Low complexity" evidence="1">
    <location>
        <begin position="134"/>
        <end position="147"/>
    </location>
</feature>
<dbReference type="EMBL" id="MH320548">
    <property type="protein sequence ID" value="AYO87709.1"/>
    <property type="molecule type" value="Genomic_DNA"/>
</dbReference>
<keyword evidence="2" id="KW-1133">Transmembrane helix</keyword>
<dbReference type="EMBL" id="MH320556">
    <property type="protein sequence ID" value="AYO89097.1"/>
    <property type="molecule type" value="Genomic_DNA"/>
</dbReference>
<keyword evidence="2" id="KW-0812">Transmembrane</keyword>
<evidence type="ECO:0000313" key="7">
    <source>
        <dbReference type="EMBL" id="AYO88219.1"/>
    </source>
</evidence>
<dbReference type="Proteomes" id="UP000319755">
    <property type="component" value="Genome"/>
</dbReference>
<evidence type="ECO:0000313" key="6">
    <source>
        <dbReference type="EMBL" id="AYO88049.1"/>
    </source>
</evidence>
<reference evidence="4" key="2">
    <citation type="journal article" date="2018" name="Viruses">
        <title>New Insights into the Evolutionary and Genomic Landscape of Molluscum Contagiosum Virus (MCV) based on Nine MCV1 and Six MCV2 Complete Genome Sequences.</title>
        <authorList>
            <person name="Zorec T."/>
            <person name="Kutnjak D."/>
            <person name="Hosnjak L."/>
            <person name="Kusar B."/>
            <person name="Trcko K."/>
            <person name="Kocjan B."/>
            <person name="Li Y."/>
            <person name="Krizmaric M."/>
            <person name="Miljkovic J."/>
            <person name="Ravnikar M."/>
            <person name="Poljak M."/>
        </authorList>
    </citation>
    <scope>NUCLEOTIDE SEQUENCE [LARGE SCALE GENOMIC DNA]</scope>
    <source>
        <strain evidence="4">MCV2_MB98</strain>
        <strain evidence="5">MCV2_MC313</strain>
        <strain evidence="6">MCV2_MC316</strain>
        <strain evidence="7">MCV2_MC332</strain>
        <strain evidence="8">MCV2_MC515</strain>
    </source>
</reference>
<evidence type="ECO:0000313" key="8">
    <source>
        <dbReference type="EMBL" id="AYO89097.1"/>
    </source>
</evidence>
<name>A0A1S7DMA6_MCV2</name>
<evidence type="ECO:0000313" key="5">
    <source>
        <dbReference type="EMBL" id="AYO87879.1"/>
    </source>
</evidence>
<evidence type="ECO:0000313" key="4">
    <source>
        <dbReference type="EMBL" id="AYO87709.1"/>
    </source>
</evidence>
<feature type="transmembrane region" description="Helical" evidence="2">
    <location>
        <begin position="34"/>
        <end position="53"/>
    </location>
</feature>
<reference evidence="4" key="3">
    <citation type="submission" date="2018-05" db="EMBL/GenBank/DDBJ databases">
        <authorList>
            <person name="Zorec T.M."/>
            <person name="Hosnjak L."/>
            <person name="Kutnjak D."/>
            <person name="Kusar B."/>
            <person name="Trcko K."/>
            <person name="Kocjan B.J."/>
            <person name="Li Y."/>
            <person name="Krizmaric M."/>
            <person name="Miljkovic J."/>
            <person name="Ravnikar M."/>
            <person name="Poljak M."/>
        </authorList>
    </citation>
    <scope>NUCLEOTIDE SEQUENCE</scope>
    <source>
        <strain evidence="4">MCV2_MB98</strain>
        <strain evidence="5">MCV2_MC313</strain>
        <strain evidence="6">MCV2_MC316</strain>
        <strain evidence="7">MCV2_MC332</strain>
        <strain evidence="8">MCV2_MC515</strain>
    </source>
</reference>
<dbReference type="EMBL" id="MH320551">
    <property type="protein sequence ID" value="AYO88219.1"/>
    <property type="molecule type" value="Genomic_DNA"/>
</dbReference>